<keyword evidence="7" id="KW-0539">Nucleus</keyword>
<keyword evidence="2" id="KW-0479">Metal-binding</keyword>
<dbReference type="RefSeq" id="XP_058345046.1">
    <property type="nucleotide sequence ID" value="XM_058484058.1"/>
</dbReference>
<dbReference type="Pfam" id="PF08550">
    <property type="entry name" value="GATA_AreA"/>
    <property type="match status" value="1"/>
</dbReference>
<feature type="domain" description="GATA-type" evidence="10">
    <location>
        <begin position="378"/>
        <end position="414"/>
    </location>
</feature>
<dbReference type="AlphaFoldDB" id="A0AAD7V7P6"/>
<dbReference type="InterPro" id="IPR013088">
    <property type="entry name" value="Znf_NHR/GATA"/>
</dbReference>
<feature type="compositionally biased region" description="Low complexity" evidence="9">
    <location>
        <begin position="340"/>
        <end position="360"/>
    </location>
</feature>
<dbReference type="EMBL" id="JARTCD010000014">
    <property type="protein sequence ID" value="KAJ8660133.1"/>
    <property type="molecule type" value="Genomic_DNA"/>
</dbReference>
<dbReference type="PROSITE" id="PS50114">
    <property type="entry name" value="GATA_ZN_FINGER_2"/>
    <property type="match status" value="2"/>
</dbReference>
<proteinExistence type="predicted"/>
<dbReference type="SUPFAM" id="SSF57716">
    <property type="entry name" value="Glucocorticoid receptor-like (DNA-binding domain)"/>
    <property type="match status" value="2"/>
</dbReference>
<keyword evidence="6" id="KW-0804">Transcription</keyword>
<evidence type="ECO:0000313" key="12">
    <source>
        <dbReference type="Proteomes" id="UP001234581"/>
    </source>
</evidence>
<evidence type="ECO:0000256" key="1">
    <source>
        <dbReference type="ARBA" id="ARBA00004123"/>
    </source>
</evidence>
<evidence type="ECO:0000256" key="8">
    <source>
        <dbReference type="PROSITE-ProRule" id="PRU00094"/>
    </source>
</evidence>
<dbReference type="InterPro" id="IPR013860">
    <property type="entry name" value="AreA_GATA"/>
</dbReference>
<dbReference type="GO" id="GO:0000122">
    <property type="term" value="P:negative regulation of transcription by RNA polymerase II"/>
    <property type="evidence" value="ECO:0007669"/>
    <property type="project" value="TreeGrafter"/>
</dbReference>
<comment type="caution">
    <text evidence="11">The sequence shown here is derived from an EMBL/GenBank/DDBJ whole genome shotgun (WGS) entry which is preliminary data.</text>
</comment>
<feature type="region of interest" description="Disordered" evidence="9">
    <location>
        <begin position="69"/>
        <end position="173"/>
    </location>
</feature>
<keyword evidence="3 8" id="KW-0863">Zinc-finger</keyword>
<feature type="compositionally biased region" description="Low complexity" evidence="9">
    <location>
        <begin position="101"/>
        <end position="169"/>
    </location>
</feature>
<dbReference type="InterPro" id="IPR000679">
    <property type="entry name" value="Znf_GATA"/>
</dbReference>
<organism evidence="11 12">
    <name type="scientific">Lichtheimia ornata</name>
    <dbReference type="NCBI Taxonomy" id="688661"/>
    <lineage>
        <taxon>Eukaryota</taxon>
        <taxon>Fungi</taxon>
        <taxon>Fungi incertae sedis</taxon>
        <taxon>Mucoromycota</taxon>
        <taxon>Mucoromycotina</taxon>
        <taxon>Mucoromycetes</taxon>
        <taxon>Mucorales</taxon>
        <taxon>Lichtheimiaceae</taxon>
        <taxon>Lichtheimia</taxon>
    </lineage>
</organism>
<dbReference type="Pfam" id="PF00320">
    <property type="entry name" value="GATA"/>
    <property type="match status" value="2"/>
</dbReference>
<protein>
    <recommendedName>
        <fullName evidence="10">GATA-type domain-containing protein</fullName>
    </recommendedName>
</protein>
<dbReference type="Gene3D" id="3.30.50.10">
    <property type="entry name" value="Erythroid Transcription Factor GATA-1, subunit A"/>
    <property type="match status" value="2"/>
</dbReference>
<dbReference type="GO" id="GO:0045944">
    <property type="term" value="P:positive regulation of transcription by RNA polymerase II"/>
    <property type="evidence" value="ECO:0007669"/>
    <property type="project" value="TreeGrafter"/>
</dbReference>
<name>A0AAD7V7P6_9FUNG</name>
<feature type="region of interest" description="Disordered" evidence="9">
    <location>
        <begin position="500"/>
        <end position="546"/>
    </location>
</feature>
<dbReference type="GO" id="GO:0000981">
    <property type="term" value="F:DNA-binding transcription factor activity, RNA polymerase II-specific"/>
    <property type="evidence" value="ECO:0007669"/>
    <property type="project" value="TreeGrafter"/>
</dbReference>
<keyword evidence="5" id="KW-0805">Transcription regulation</keyword>
<dbReference type="PROSITE" id="PS00344">
    <property type="entry name" value="GATA_ZN_FINGER_1"/>
    <property type="match status" value="1"/>
</dbReference>
<dbReference type="SMART" id="SM00401">
    <property type="entry name" value="ZnF_GATA"/>
    <property type="match status" value="2"/>
</dbReference>
<accession>A0AAD7V7P6</accession>
<feature type="compositionally biased region" description="Polar residues" evidence="9">
    <location>
        <begin position="83"/>
        <end position="94"/>
    </location>
</feature>
<dbReference type="FunFam" id="3.30.50.10:FF:000007">
    <property type="entry name" value="Nitrogen regulatory AreA, N-terminal"/>
    <property type="match status" value="1"/>
</dbReference>
<comment type="subcellular location">
    <subcellularLocation>
        <location evidence="1">Nucleus</location>
    </subcellularLocation>
</comment>
<dbReference type="PANTHER" id="PTHR10071">
    <property type="entry name" value="TRANSCRIPTION FACTOR GATA FAMILY MEMBER"/>
    <property type="match status" value="1"/>
</dbReference>
<dbReference type="PANTHER" id="PTHR10071:SF281">
    <property type="entry name" value="BOX A-BINDING FACTOR-RELATED"/>
    <property type="match status" value="1"/>
</dbReference>
<dbReference type="GeneID" id="83211405"/>
<evidence type="ECO:0000256" key="6">
    <source>
        <dbReference type="ARBA" id="ARBA00023163"/>
    </source>
</evidence>
<evidence type="ECO:0000256" key="2">
    <source>
        <dbReference type="ARBA" id="ARBA00022723"/>
    </source>
</evidence>
<evidence type="ECO:0000256" key="9">
    <source>
        <dbReference type="SAM" id="MobiDB-lite"/>
    </source>
</evidence>
<dbReference type="GO" id="GO:0005634">
    <property type="term" value="C:nucleus"/>
    <property type="evidence" value="ECO:0007669"/>
    <property type="project" value="UniProtKB-SubCell"/>
</dbReference>
<feature type="compositionally biased region" description="Low complexity" evidence="9">
    <location>
        <begin position="507"/>
        <end position="537"/>
    </location>
</feature>
<gene>
    <name evidence="11" type="ORF">O0I10_003992</name>
</gene>
<reference evidence="11 12" key="1">
    <citation type="submission" date="2023-03" db="EMBL/GenBank/DDBJ databases">
        <title>Genome sequence of Lichtheimia ornata CBS 291.66.</title>
        <authorList>
            <person name="Mohabir J.T."/>
            <person name="Shea T.P."/>
            <person name="Kurbessoian T."/>
            <person name="Berby B."/>
            <person name="Fontaine J."/>
            <person name="Livny J."/>
            <person name="Gnirke A."/>
            <person name="Stajich J.E."/>
            <person name="Cuomo C.A."/>
        </authorList>
    </citation>
    <scope>NUCLEOTIDE SEQUENCE [LARGE SCALE GENOMIC DNA]</scope>
    <source>
        <strain evidence="11">CBS 291.66</strain>
    </source>
</reference>
<feature type="region of interest" description="Disordered" evidence="9">
    <location>
        <begin position="337"/>
        <end position="377"/>
    </location>
</feature>
<evidence type="ECO:0000259" key="10">
    <source>
        <dbReference type="PROSITE" id="PS50114"/>
    </source>
</evidence>
<dbReference type="PRINTS" id="PR00619">
    <property type="entry name" value="GATAZNFINGER"/>
</dbReference>
<evidence type="ECO:0000313" key="11">
    <source>
        <dbReference type="EMBL" id="KAJ8660133.1"/>
    </source>
</evidence>
<evidence type="ECO:0000256" key="4">
    <source>
        <dbReference type="ARBA" id="ARBA00022833"/>
    </source>
</evidence>
<keyword evidence="12" id="KW-1185">Reference proteome</keyword>
<evidence type="ECO:0000256" key="7">
    <source>
        <dbReference type="ARBA" id="ARBA00023242"/>
    </source>
</evidence>
<evidence type="ECO:0000256" key="5">
    <source>
        <dbReference type="ARBA" id="ARBA00023015"/>
    </source>
</evidence>
<dbReference type="CDD" id="cd00202">
    <property type="entry name" value="ZnF_GATA"/>
    <property type="match status" value="2"/>
</dbReference>
<dbReference type="InterPro" id="IPR039355">
    <property type="entry name" value="Transcription_factor_GATA"/>
</dbReference>
<feature type="domain" description="GATA-type" evidence="10">
    <location>
        <begin position="432"/>
        <end position="479"/>
    </location>
</feature>
<dbReference type="GO" id="GO:0008270">
    <property type="term" value="F:zinc ion binding"/>
    <property type="evidence" value="ECO:0007669"/>
    <property type="project" value="UniProtKB-KW"/>
</dbReference>
<keyword evidence="4" id="KW-0862">Zinc</keyword>
<dbReference type="Proteomes" id="UP001234581">
    <property type="component" value="Unassembled WGS sequence"/>
</dbReference>
<sequence>MAPISLKMKGNKTFSQFANITSEDDLSQTWRVCTKVKDSLENGSRLENLAWRLWFIHNIMDTKTHFKRLSSSTTRKLDKEKGSVQNKRAMNKQPSHIEYAQQQQPKTKQSQSSSYQQLQPCQLPNPSSYPQQQQQHEQQQSAAASTTIAPTQPQQPLQSSSSSSSAQQQHMDMASLQPSFDHQIPQQMNVESNAETNYDFTTENFVLQQFTSDQASDQMIELDDDIFKDMNNLFNFDNMMGGYLPTSIQDTEMMDAGSFYTTTTTQQQQQSDIPQQQSTLQQQQQTQHLVYQQQKEQQQDNDALYVMEEAIPPLPRNTLHSKILSILPPEKFASAQHVLSPTSWKQPTPPSSSSSTGDPSAQKIHVNTTPSEGKRPICSNCETTSTPLWRRSANDELLCNACGLYAKLHNAPRPKHFKSAPQSSVEGIETACSNCSTRTTPLWRRDNEGAPLCNACGLYLKLHNAKRPLSMKTDVIKKRQRGMDVTHPRSIRVINHQFEEHHHHQQEQQQPPSSSATSTTQQQQQQPKHPSSSSTSSNFRSFVFPA</sequence>
<evidence type="ECO:0000256" key="3">
    <source>
        <dbReference type="ARBA" id="ARBA00022771"/>
    </source>
</evidence>
<dbReference type="GO" id="GO:0000978">
    <property type="term" value="F:RNA polymerase II cis-regulatory region sequence-specific DNA binding"/>
    <property type="evidence" value="ECO:0007669"/>
    <property type="project" value="TreeGrafter"/>
</dbReference>